<dbReference type="InterPro" id="IPR029063">
    <property type="entry name" value="SAM-dependent_MTases_sf"/>
</dbReference>
<dbReference type="CGD" id="CAL0000189024">
    <property type="gene designation" value="orf19.13571"/>
</dbReference>
<feature type="region of interest" description="Disordered" evidence="8">
    <location>
        <begin position="25"/>
        <end position="50"/>
    </location>
</feature>
<dbReference type="Pfam" id="PF02636">
    <property type="entry name" value="Methyltransf_28"/>
    <property type="match status" value="1"/>
</dbReference>
<dbReference type="Gene3D" id="3.40.50.12710">
    <property type="match status" value="1"/>
</dbReference>
<dbReference type="KEGG" id="cal:CAALFM_CR07200WA"/>
<keyword evidence="4 7" id="KW-0808">Transferase</keyword>
<dbReference type="GO" id="GO:0035243">
    <property type="term" value="F:protein-arginine omega-N symmetric methyltransferase activity"/>
    <property type="evidence" value="ECO:0000318"/>
    <property type="project" value="GO_Central"/>
</dbReference>
<dbReference type="eggNOG" id="KOG2901">
    <property type="taxonomic scope" value="Eukaryota"/>
</dbReference>
<keyword evidence="3 7" id="KW-0489">Methyltransferase</keyword>
<keyword evidence="5 7" id="KW-0496">Mitochondrion</keyword>
<evidence type="ECO:0000256" key="4">
    <source>
        <dbReference type="ARBA" id="ARBA00022679"/>
    </source>
</evidence>
<keyword evidence="11" id="KW-1185">Reference proteome</keyword>
<comment type="similarity">
    <text evidence="2 7">Belongs to the NDUFAF7 family.</text>
</comment>
<dbReference type="SMR" id="A0A1D8PTF3"/>
<dbReference type="STRING" id="237561.A0A1D8PTF3"/>
<dbReference type="EMBL" id="CP017630">
    <property type="protein sequence ID" value="AOW31415.1"/>
    <property type="molecule type" value="Genomic_DNA"/>
</dbReference>
<dbReference type="AlphaFoldDB" id="A0A1D8PTF3"/>
<dbReference type="InterPro" id="IPR003788">
    <property type="entry name" value="NDUFAF7"/>
</dbReference>
<comment type="function">
    <text evidence="7">Arginine methyltransferase involved in the assembly or stability of mitochondrial NADH:ubiquinone oxidoreductase complex (complex I).</text>
</comment>
<dbReference type="GO" id="GO:0032981">
    <property type="term" value="P:mitochondrial respiratory chain complex I assembly"/>
    <property type="evidence" value="ECO:0000318"/>
    <property type="project" value="GO_Central"/>
</dbReference>
<reference evidence="10 11" key="1">
    <citation type="journal article" date="2004" name="Proc. Natl. Acad. Sci. U.S.A.">
        <title>The diploid genome sequence of Candida albicans.</title>
        <authorList>
            <person name="Jones T."/>
            <person name="Federspiel N.A."/>
            <person name="Chibana H."/>
            <person name="Dungan J."/>
            <person name="Kalman S."/>
            <person name="Magee B.B."/>
            <person name="Newport G."/>
            <person name="Thorstenson Y.R."/>
            <person name="Agabian N."/>
            <person name="Magee P.T."/>
            <person name="Davis R.W."/>
            <person name="Scherer S."/>
        </authorList>
    </citation>
    <scope>NUCLEOTIDE SEQUENCE [LARGE SCALE GENOMIC DNA]</scope>
    <source>
        <strain evidence="11">SC5314 / ATCC MYA-2876</strain>
    </source>
</reference>
<evidence type="ECO:0000313" key="10">
    <source>
        <dbReference type="EMBL" id="AOW31415.1"/>
    </source>
</evidence>
<reference evidence="10 11" key="2">
    <citation type="journal article" date="2007" name="Genome Biol.">
        <title>Assembly of the Candida albicans genome into sixteen supercontigs aligned on the eight chromosomes.</title>
        <authorList>
            <person name="van het Hoog M."/>
            <person name="Rast T.J."/>
            <person name="Martchenko M."/>
            <person name="Grindle S."/>
            <person name="Dignard D."/>
            <person name="Hogues H."/>
            <person name="Cuomo C."/>
            <person name="Berriman M."/>
            <person name="Scherer S."/>
            <person name="Magee B.B."/>
            <person name="Whiteway M."/>
            <person name="Chibana H."/>
            <person name="Nantel A."/>
            <person name="Magee P.T."/>
        </authorList>
    </citation>
    <scope>GENOME REANNOTATION</scope>
    <source>
        <strain evidence="11">SC5314 / ATCC MYA-2876</strain>
    </source>
</reference>
<comment type="catalytic activity">
    <reaction evidence="6 7">
        <text>L-arginyl-[protein] + 2 S-adenosyl-L-methionine = N(omega),N(omega)'-dimethyl-L-arginyl-[protein] + 2 S-adenosyl-L-homocysteine + 2 H(+)</text>
        <dbReference type="Rhea" id="RHEA:48108"/>
        <dbReference type="Rhea" id="RHEA-COMP:10532"/>
        <dbReference type="Rhea" id="RHEA-COMP:11992"/>
        <dbReference type="ChEBI" id="CHEBI:15378"/>
        <dbReference type="ChEBI" id="CHEBI:29965"/>
        <dbReference type="ChEBI" id="CHEBI:57856"/>
        <dbReference type="ChEBI" id="CHEBI:59789"/>
        <dbReference type="ChEBI" id="CHEBI:88221"/>
        <dbReference type="EC" id="2.1.1.320"/>
    </reaction>
</comment>
<dbReference type="GO" id="GO:0005739">
    <property type="term" value="C:mitochondrion"/>
    <property type="evidence" value="ECO:0000318"/>
    <property type="project" value="GO_Central"/>
</dbReference>
<dbReference type="InParanoid" id="A0A1D8PTF3"/>
<evidence type="ECO:0000256" key="8">
    <source>
        <dbReference type="SAM" id="MobiDB-lite"/>
    </source>
</evidence>
<organism evidence="10 11">
    <name type="scientific">Candida albicans (strain SC5314 / ATCC MYA-2876)</name>
    <name type="common">Yeast</name>
    <dbReference type="NCBI Taxonomy" id="237561"/>
    <lineage>
        <taxon>Eukaryota</taxon>
        <taxon>Fungi</taxon>
        <taxon>Dikarya</taxon>
        <taxon>Ascomycota</taxon>
        <taxon>Saccharomycotina</taxon>
        <taxon>Pichiomycetes</taxon>
        <taxon>Debaryomycetaceae</taxon>
        <taxon>Candida/Lodderomyces clade</taxon>
        <taxon>Candida</taxon>
    </lineage>
</organism>
<evidence type="ECO:0000256" key="3">
    <source>
        <dbReference type="ARBA" id="ARBA00022603"/>
    </source>
</evidence>
<evidence type="ECO:0000313" key="9">
    <source>
        <dbReference type="CGD" id="CAL0000189024"/>
    </source>
</evidence>
<dbReference type="GeneID" id="3646044"/>
<comment type="subcellular location">
    <subcellularLocation>
        <location evidence="1 7">Mitochondrion</location>
    </subcellularLocation>
</comment>
<dbReference type="InterPro" id="IPR038375">
    <property type="entry name" value="NDUFAF7_sf"/>
</dbReference>
<name>A0A1D8PTF3_CANAL</name>
<sequence length="527" mass="60567">MIARQSYRKLFRNISITRAFSNSHLRISETKKEPQANSSSSPPPHTDDLYFGKFTKEEYEDAKKIIQEQISKLEGQIKGDYNVRENLGKFSQFPEPASQDSKPVKVENLSDFFRQTIKLTGPIPLSTYMRQCLTHPEFGYYTTRDPLNLRTGDFITSPEISSVFGEMIGIWYFSIWQQQKYPESIRFIEFGPGKGTLIHDIMKTFNKFVEKLLPSDQKRPKIEIALIEASHVLRKEQWKLLCNPEDPMETTGEGYNRSATKWNNDIIWFDTEKDIQQGDKNVANFIVAHEFFDALPIKSFIREEKGWRELVVEHTPSVNNTQPKLEESTSARGANKFETDDSLDTEFHLTIAPKETPSSMIPQISKRYRDLPVGTRIEICPDAELYIMKMAKLLSDSNDKGAILVIDYGTENEIPENSLRGIYQHKFVSPFWNPGEVDLSIDVDFQALKQLTEGIVDIYGPLKQGDWLHNIGIGYRIDQVLKKNEQDPEVQDKIYGAYRRLTDGEQMGSIYKFMALLPKGSNNPPGF</sequence>
<evidence type="ECO:0000256" key="1">
    <source>
        <dbReference type="ARBA" id="ARBA00004173"/>
    </source>
</evidence>
<gene>
    <name evidence="10" type="ordered locus">CAALFM_CR07200WA</name>
    <name evidence="9" type="ordered locus">orf19.13571</name>
</gene>
<dbReference type="OrthoDB" id="5595109at2759"/>
<dbReference type="Proteomes" id="UP000000559">
    <property type="component" value="Chromosome R"/>
</dbReference>
<accession>A0A1D8PTF3</accession>
<dbReference type="VEuPathDB" id="FungiDB:CR_07200W_A"/>
<dbReference type="RefSeq" id="XP_712358.2">
    <property type="nucleotide sequence ID" value="XM_707265.2"/>
</dbReference>
<dbReference type="PANTHER" id="PTHR12049:SF7">
    <property type="entry name" value="PROTEIN ARGININE METHYLTRANSFERASE NDUFAF7, MITOCHONDRIAL"/>
    <property type="match status" value="1"/>
</dbReference>
<evidence type="ECO:0000256" key="6">
    <source>
        <dbReference type="ARBA" id="ARBA00048612"/>
    </source>
</evidence>
<evidence type="ECO:0000256" key="7">
    <source>
        <dbReference type="RuleBase" id="RU364114"/>
    </source>
</evidence>
<evidence type="ECO:0000256" key="2">
    <source>
        <dbReference type="ARBA" id="ARBA00005891"/>
    </source>
</evidence>
<dbReference type="PANTHER" id="PTHR12049">
    <property type="entry name" value="PROTEIN ARGININE METHYLTRANSFERASE NDUFAF7, MITOCHONDRIAL"/>
    <property type="match status" value="1"/>
</dbReference>
<dbReference type="EC" id="2.1.1.320" evidence="7"/>
<protein>
    <recommendedName>
        <fullName evidence="7">Protein arginine methyltransferase NDUFAF7</fullName>
        <ecNumber evidence="7">2.1.1.320</ecNumber>
    </recommendedName>
</protein>
<dbReference type="SUPFAM" id="SSF53335">
    <property type="entry name" value="S-adenosyl-L-methionine-dependent methyltransferases"/>
    <property type="match status" value="1"/>
</dbReference>
<reference evidence="10 11" key="3">
    <citation type="journal article" date="2013" name="Genome Biol.">
        <title>Assembly of a phased diploid Candida albicans genome facilitates allele-specific measurements and provides a simple model for repeat and indel structure.</title>
        <authorList>
            <person name="Muzzey D."/>
            <person name="Schwartz K."/>
            <person name="Weissman J.S."/>
            <person name="Sherlock G."/>
        </authorList>
    </citation>
    <scope>NUCLEOTIDE SEQUENCE [LARGE SCALE GENOMIC DNA]</scope>
    <source>
        <strain evidence="11">SC5314 / ATCC MYA-2876</strain>
    </source>
</reference>
<proteinExistence type="inferred from homology"/>
<evidence type="ECO:0000313" key="11">
    <source>
        <dbReference type="Proteomes" id="UP000000559"/>
    </source>
</evidence>
<evidence type="ECO:0000256" key="5">
    <source>
        <dbReference type="ARBA" id="ARBA00023128"/>
    </source>
</evidence>
<dbReference type="FunFam" id="3.40.50.12710:FF:000008">
    <property type="entry name" value="Protein arginine methyltransferase NDUFAF7"/>
    <property type="match status" value="1"/>
</dbReference>
<dbReference type="GO" id="GO:0032259">
    <property type="term" value="P:methylation"/>
    <property type="evidence" value="ECO:0007669"/>
    <property type="project" value="UniProtKB-KW"/>
</dbReference>